<protein>
    <submittedName>
        <fullName evidence="2">Uncharacterized protein</fullName>
    </submittedName>
</protein>
<dbReference type="EMBL" id="LR797474">
    <property type="protein sequence ID" value="CAB4219224.1"/>
    <property type="molecule type" value="Genomic_DNA"/>
</dbReference>
<reference evidence="2" key="1">
    <citation type="submission" date="2020-05" db="EMBL/GenBank/DDBJ databases">
        <authorList>
            <person name="Chiriac C."/>
            <person name="Salcher M."/>
            <person name="Ghai R."/>
            <person name="Kavagutti S V."/>
        </authorList>
    </citation>
    <scope>NUCLEOTIDE SEQUENCE</scope>
</reference>
<evidence type="ECO:0000256" key="1">
    <source>
        <dbReference type="SAM" id="MobiDB-lite"/>
    </source>
</evidence>
<name>A0A6J5SWU9_9CAUD</name>
<sequence length="191" mass="20979">MEILDFRRFKLLLEADEPAPTPPPVEPPAAEITPAPSEPAPLPDENSMPPTDMGVPPTDPFATAELPPDPNAPVPTAGQTGDINIVLIDDDKKWHSKYTGGGGVKRYKEYQVKQVDLDKWITDNQLDSKKVDITDALRGKGFLDKEVYDKLKSAMAAKKLGIDKGDIDIDFDAKLVPSTNQLEVNFIKSKK</sequence>
<proteinExistence type="predicted"/>
<evidence type="ECO:0000313" key="2">
    <source>
        <dbReference type="EMBL" id="CAB4219224.1"/>
    </source>
</evidence>
<gene>
    <name evidence="2" type="ORF">UFOVP1604_307</name>
</gene>
<organism evidence="2">
    <name type="scientific">uncultured Caudovirales phage</name>
    <dbReference type="NCBI Taxonomy" id="2100421"/>
    <lineage>
        <taxon>Viruses</taxon>
        <taxon>Duplodnaviria</taxon>
        <taxon>Heunggongvirae</taxon>
        <taxon>Uroviricota</taxon>
        <taxon>Caudoviricetes</taxon>
        <taxon>Peduoviridae</taxon>
        <taxon>Maltschvirus</taxon>
        <taxon>Maltschvirus maltsch</taxon>
    </lineage>
</organism>
<feature type="region of interest" description="Disordered" evidence="1">
    <location>
        <begin position="13"/>
        <end position="79"/>
    </location>
</feature>
<accession>A0A6J5SWU9</accession>